<keyword evidence="3" id="KW-1185">Reference proteome</keyword>
<gene>
    <name evidence="2" type="ORF">NMU03_13250</name>
</gene>
<proteinExistence type="predicted"/>
<name>A0ABY5I6A8_9FIRM</name>
<dbReference type="RefSeq" id="WP_290142350.1">
    <property type="nucleotide sequence ID" value="NZ_CP101620.1"/>
</dbReference>
<evidence type="ECO:0000313" key="3">
    <source>
        <dbReference type="Proteomes" id="UP001060112"/>
    </source>
</evidence>
<sequence>MVLDSHGMEVNEALLTGESEPVKKI</sequence>
<dbReference type="SUPFAM" id="SSF81653">
    <property type="entry name" value="Calcium ATPase, transduction domain A"/>
    <property type="match status" value="1"/>
</dbReference>
<dbReference type="InterPro" id="IPR008250">
    <property type="entry name" value="ATPase_P-typ_transduc_dom_A_sf"/>
</dbReference>
<dbReference type="EMBL" id="CP101620">
    <property type="protein sequence ID" value="UTY40866.1"/>
    <property type="molecule type" value="Genomic_DNA"/>
</dbReference>
<evidence type="ECO:0000256" key="1">
    <source>
        <dbReference type="SAM" id="MobiDB-lite"/>
    </source>
</evidence>
<feature type="region of interest" description="Disordered" evidence="1">
    <location>
        <begin position="1"/>
        <end position="25"/>
    </location>
</feature>
<protein>
    <submittedName>
        <fullName evidence="2">Uncharacterized protein</fullName>
    </submittedName>
</protein>
<accession>A0ABY5I6A8</accession>
<evidence type="ECO:0000313" key="2">
    <source>
        <dbReference type="EMBL" id="UTY40866.1"/>
    </source>
</evidence>
<dbReference type="Proteomes" id="UP001060112">
    <property type="component" value="Chromosome"/>
</dbReference>
<reference evidence="2" key="1">
    <citation type="submission" date="2022-07" db="EMBL/GenBank/DDBJ databases">
        <title>Faecal culturing of patients with breast cancer.</title>
        <authorList>
            <person name="Teng N.M.Y."/>
            <person name="Kiu R."/>
            <person name="Evans R."/>
            <person name="Baker D.J."/>
            <person name="Zenner C."/>
            <person name="Robinson S.D."/>
            <person name="Hall L.J."/>
        </authorList>
    </citation>
    <scope>NUCLEOTIDE SEQUENCE</scope>
    <source>
        <strain evidence="2">LH1062</strain>
    </source>
</reference>
<dbReference type="Gene3D" id="2.70.150.10">
    <property type="entry name" value="Calcium-transporting ATPase, cytoplasmic transduction domain A"/>
    <property type="match status" value="1"/>
</dbReference>
<organism evidence="2 3">
    <name type="scientific">Allocoprobacillus halotolerans</name>
    <dbReference type="NCBI Taxonomy" id="2944914"/>
    <lineage>
        <taxon>Bacteria</taxon>
        <taxon>Bacillati</taxon>
        <taxon>Bacillota</taxon>
        <taxon>Erysipelotrichia</taxon>
        <taxon>Erysipelotrichales</taxon>
        <taxon>Erysipelotrichaceae</taxon>
        <taxon>Allocoprobacillus</taxon>
    </lineage>
</organism>